<evidence type="ECO:0000259" key="3">
    <source>
        <dbReference type="PROSITE" id="PS50110"/>
    </source>
</evidence>
<name>A0A6L8LQQ5_9RHOB</name>
<dbReference type="Proteomes" id="UP000479043">
    <property type="component" value="Unassembled WGS sequence"/>
</dbReference>
<dbReference type="InterPro" id="IPR001789">
    <property type="entry name" value="Sig_transdc_resp-reg_receiver"/>
</dbReference>
<protein>
    <submittedName>
        <fullName evidence="4">Response regulator</fullName>
    </submittedName>
</protein>
<dbReference type="InterPro" id="IPR050595">
    <property type="entry name" value="Bact_response_regulator"/>
</dbReference>
<dbReference type="InterPro" id="IPR011006">
    <property type="entry name" value="CheY-like_superfamily"/>
</dbReference>
<evidence type="ECO:0000256" key="2">
    <source>
        <dbReference type="PROSITE-ProRule" id="PRU00169"/>
    </source>
</evidence>
<dbReference type="Pfam" id="PF00072">
    <property type="entry name" value="Response_reg"/>
    <property type="match status" value="1"/>
</dbReference>
<dbReference type="AlphaFoldDB" id="A0A6L8LQQ5"/>
<dbReference type="EMBL" id="WWEN01000011">
    <property type="protein sequence ID" value="MYM57436.1"/>
    <property type="molecule type" value="Genomic_DNA"/>
</dbReference>
<proteinExistence type="predicted"/>
<accession>A0A6L8LQQ5</accession>
<dbReference type="Gene3D" id="3.40.50.2300">
    <property type="match status" value="1"/>
</dbReference>
<keyword evidence="1 2" id="KW-0597">Phosphoprotein</keyword>
<dbReference type="GO" id="GO:0000160">
    <property type="term" value="P:phosphorelay signal transduction system"/>
    <property type="evidence" value="ECO:0007669"/>
    <property type="project" value="InterPro"/>
</dbReference>
<feature type="domain" description="Response regulatory" evidence="3">
    <location>
        <begin position="7"/>
        <end position="124"/>
    </location>
</feature>
<dbReference type="PROSITE" id="PS50110">
    <property type="entry name" value="RESPONSE_REGULATORY"/>
    <property type="match status" value="1"/>
</dbReference>
<feature type="modified residue" description="4-aspartylphosphate" evidence="2">
    <location>
        <position position="57"/>
    </location>
</feature>
<comment type="caution">
    <text evidence="4">The sequence shown here is derived from an EMBL/GenBank/DDBJ whole genome shotgun (WGS) entry which is preliminary data.</text>
</comment>
<dbReference type="SUPFAM" id="SSF52172">
    <property type="entry name" value="CheY-like"/>
    <property type="match status" value="1"/>
</dbReference>
<evidence type="ECO:0000313" key="4">
    <source>
        <dbReference type="EMBL" id="MYM57436.1"/>
    </source>
</evidence>
<organism evidence="4 5">
    <name type="scientific">Thalassovita mangrovi</name>
    <dbReference type="NCBI Taxonomy" id="2692236"/>
    <lineage>
        <taxon>Bacteria</taxon>
        <taxon>Pseudomonadati</taxon>
        <taxon>Pseudomonadota</taxon>
        <taxon>Alphaproteobacteria</taxon>
        <taxon>Rhodobacterales</taxon>
        <taxon>Roseobacteraceae</taxon>
        <taxon>Thalassovita</taxon>
    </lineage>
</organism>
<dbReference type="RefSeq" id="WP_160975340.1">
    <property type="nucleotide sequence ID" value="NZ_WWEN01000011.1"/>
</dbReference>
<dbReference type="SMART" id="SM00448">
    <property type="entry name" value="REC"/>
    <property type="match status" value="1"/>
</dbReference>
<sequence length="129" mass="14189">MARELKRIAYVEDEPDIRAVVELVLTTLGGVELDVSTDGAEALRRIPAFGPDLILLDVMMPGMHGPEVFRRLREMPGCAVIPVVFMTAKAQRQECDSYLDLGAAAVIPKPFDPMTLYDQLCRIWDGAGA</sequence>
<keyword evidence="5" id="KW-1185">Reference proteome</keyword>
<dbReference type="PANTHER" id="PTHR44591">
    <property type="entry name" value="STRESS RESPONSE REGULATOR PROTEIN 1"/>
    <property type="match status" value="1"/>
</dbReference>
<reference evidence="4 5" key="1">
    <citation type="submission" date="2020-01" db="EMBL/GenBank/DDBJ databases">
        <authorList>
            <person name="Chen S."/>
        </authorList>
    </citation>
    <scope>NUCLEOTIDE SEQUENCE [LARGE SCALE GENOMIC DNA]</scope>
    <source>
        <strain evidence="4 5">GS-10</strain>
    </source>
</reference>
<evidence type="ECO:0000256" key="1">
    <source>
        <dbReference type="ARBA" id="ARBA00022553"/>
    </source>
</evidence>
<dbReference type="PANTHER" id="PTHR44591:SF3">
    <property type="entry name" value="RESPONSE REGULATORY DOMAIN-CONTAINING PROTEIN"/>
    <property type="match status" value="1"/>
</dbReference>
<evidence type="ECO:0000313" key="5">
    <source>
        <dbReference type="Proteomes" id="UP000479043"/>
    </source>
</evidence>
<gene>
    <name evidence="4" type="ORF">GR167_19120</name>
</gene>